<dbReference type="PATRIC" id="fig|1240678.4.peg.5993"/>
<dbReference type="EMBL" id="JRKI01000034">
    <property type="protein sequence ID" value="KIZ15418.1"/>
    <property type="molecule type" value="Genomic_DNA"/>
</dbReference>
<reference evidence="2 3" key="1">
    <citation type="submission" date="2014-09" db="EMBL/GenBank/DDBJ databases">
        <title>Draft genome sequence of Streptomyces natalensis ATCC 27448, producer of the antifungal pimaricin.</title>
        <authorList>
            <person name="Mendes M.V."/>
            <person name="Beites T."/>
            <person name="Pires S."/>
            <person name="Santos C.L."/>
            <person name="Moradas-Ferreira P."/>
        </authorList>
    </citation>
    <scope>NUCLEOTIDE SEQUENCE [LARGE SCALE GENOMIC DNA]</scope>
    <source>
        <strain evidence="2 3">ATCC 27448</strain>
    </source>
</reference>
<evidence type="ECO:0008006" key="4">
    <source>
        <dbReference type="Google" id="ProtNLM"/>
    </source>
</evidence>
<dbReference type="Proteomes" id="UP000032458">
    <property type="component" value="Unassembled WGS sequence"/>
</dbReference>
<dbReference type="AlphaFoldDB" id="A0A0D7CGV2"/>
<comment type="caution">
    <text evidence="2">The sequence shown here is derived from an EMBL/GenBank/DDBJ whole genome shotgun (WGS) entry which is preliminary data.</text>
</comment>
<feature type="region of interest" description="Disordered" evidence="1">
    <location>
        <begin position="135"/>
        <end position="168"/>
    </location>
</feature>
<organism evidence="2 3">
    <name type="scientific">Streptomyces natalensis ATCC 27448</name>
    <dbReference type="NCBI Taxonomy" id="1240678"/>
    <lineage>
        <taxon>Bacteria</taxon>
        <taxon>Bacillati</taxon>
        <taxon>Actinomycetota</taxon>
        <taxon>Actinomycetes</taxon>
        <taxon>Kitasatosporales</taxon>
        <taxon>Streptomycetaceae</taxon>
        <taxon>Streptomyces</taxon>
    </lineage>
</organism>
<evidence type="ECO:0000313" key="3">
    <source>
        <dbReference type="Proteomes" id="UP000032458"/>
    </source>
</evidence>
<feature type="region of interest" description="Disordered" evidence="1">
    <location>
        <begin position="189"/>
        <end position="213"/>
    </location>
</feature>
<accession>A0A0D7CGV2</accession>
<evidence type="ECO:0000313" key="2">
    <source>
        <dbReference type="EMBL" id="KIZ15418.1"/>
    </source>
</evidence>
<keyword evidence="3" id="KW-1185">Reference proteome</keyword>
<proteinExistence type="predicted"/>
<protein>
    <recommendedName>
        <fullName evidence="4">Bacterial toxin 50 domain-containing protein</fullName>
    </recommendedName>
</protein>
<sequence>MVDEAVEKHGFGQGITPMDAFNGITPQPPAKPEKKGWFQQYITDPIKNGIEDVGDFMSSVFNWRSILDAGSMALGTFLMAAGGGMEVGGFALDGTGAGAAVGIPVNVAGAAVFTSGATLAAGGFGDFMTQMSEGGVDNAWDRSGSRGSSGGGPEPRPVSSEEQEAFTKNQEELAKLSKNKQITEVKKGIERDGKKYKPEQDLLSGKKHGIDWTEGPARLEKEGKPQGQFGSPADVHFATEKGAELGPRNQGIFKLPEGNTCIQYELDDTGAVQIVKPDSIFVKVYPNGKIHAYPFKR</sequence>
<name>A0A0D7CGV2_9ACTN</name>
<gene>
    <name evidence="2" type="ORF">SNA_28100</name>
</gene>
<feature type="compositionally biased region" description="Basic and acidic residues" evidence="1">
    <location>
        <begin position="189"/>
        <end position="200"/>
    </location>
</feature>
<evidence type="ECO:0000256" key="1">
    <source>
        <dbReference type="SAM" id="MobiDB-lite"/>
    </source>
</evidence>